<dbReference type="EMBL" id="LECW02000001">
    <property type="protein sequence ID" value="KRT95578.1"/>
    <property type="molecule type" value="Genomic_DNA"/>
</dbReference>
<reference evidence="2 4" key="1">
    <citation type="journal article" date="2015" name="Int. J. Syst. Evol. Microbiol.">
        <title>Bacillus glycinifermentans sp. nov., isolated from fermented soybean paste.</title>
        <authorList>
            <person name="Kim S.J."/>
            <person name="Dunlap C.A."/>
            <person name="Kwon S.W."/>
            <person name="Rooney A.P."/>
        </authorList>
    </citation>
    <scope>NUCLEOTIDE SEQUENCE [LARGE SCALE GENOMIC DNA]</scope>
    <source>
        <strain evidence="2 4">GO-13</strain>
    </source>
</reference>
<evidence type="ECO:0008006" key="6">
    <source>
        <dbReference type="Google" id="ProtNLM"/>
    </source>
</evidence>
<evidence type="ECO:0000313" key="5">
    <source>
        <dbReference type="Proteomes" id="UP001341297"/>
    </source>
</evidence>
<dbReference type="PATRIC" id="fig|1664069.3.peg.2364"/>
<evidence type="ECO:0000313" key="3">
    <source>
        <dbReference type="EMBL" id="MEC0484551.1"/>
    </source>
</evidence>
<feature type="transmembrane region" description="Helical" evidence="1">
    <location>
        <begin position="63"/>
        <end position="86"/>
    </location>
</feature>
<dbReference type="EMBL" id="JARRTL010000007">
    <property type="protein sequence ID" value="MEC0484551.1"/>
    <property type="molecule type" value="Genomic_DNA"/>
</dbReference>
<evidence type="ECO:0000313" key="2">
    <source>
        <dbReference type="EMBL" id="KRT95578.1"/>
    </source>
</evidence>
<keyword evidence="1" id="KW-0472">Membrane</keyword>
<comment type="caution">
    <text evidence="2">The sequence shown here is derived from an EMBL/GenBank/DDBJ whole genome shotgun (WGS) entry which is preliminary data.</text>
</comment>
<proteinExistence type="predicted"/>
<reference evidence="2" key="2">
    <citation type="submission" date="2015-10" db="EMBL/GenBank/DDBJ databases">
        <authorList>
            <person name="Gilbert D.G."/>
        </authorList>
    </citation>
    <scope>NUCLEOTIDE SEQUENCE</scope>
    <source>
        <strain evidence="2">GO-13</strain>
    </source>
</reference>
<dbReference type="Proteomes" id="UP001341297">
    <property type="component" value="Unassembled WGS sequence"/>
</dbReference>
<feature type="transmembrane region" description="Helical" evidence="1">
    <location>
        <begin position="37"/>
        <end position="57"/>
    </location>
</feature>
<gene>
    <name evidence="2" type="ORF">AB447_200215</name>
    <name evidence="3" type="ORF">P8828_06760</name>
</gene>
<dbReference type="Proteomes" id="UP000036168">
    <property type="component" value="Unassembled WGS sequence"/>
</dbReference>
<dbReference type="RefSeq" id="WP_048355812.1">
    <property type="nucleotide sequence ID" value="NZ_CP023481.1"/>
</dbReference>
<protein>
    <recommendedName>
        <fullName evidence="6">DUF2178 domain-containing protein</fullName>
    </recommendedName>
</protein>
<evidence type="ECO:0000313" key="4">
    <source>
        <dbReference type="Proteomes" id="UP000036168"/>
    </source>
</evidence>
<name>A0A0J6ESA6_9BACI</name>
<dbReference type="AlphaFoldDB" id="A0A0J6ESA6"/>
<keyword evidence="5" id="KW-1185">Reference proteome</keyword>
<sequence length="94" mass="10951">MFILWAIVGIVLFLVLKKRLQEFIDRRKMSMSDVIECLYFSSLGFGILFCLICWFVIEFFPNYLLGAIGTYILAYGGFLFAAFHGLRGYEEKKK</sequence>
<organism evidence="2 4">
    <name type="scientific">Bacillus glycinifermentans</name>
    <dbReference type="NCBI Taxonomy" id="1664069"/>
    <lineage>
        <taxon>Bacteria</taxon>
        <taxon>Bacillati</taxon>
        <taxon>Bacillota</taxon>
        <taxon>Bacilli</taxon>
        <taxon>Bacillales</taxon>
        <taxon>Bacillaceae</taxon>
        <taxon>Bacillus</taxon>
    </lineage>
</organism>
<keyword evidence="1" id="KW-0812">Transmembrane</keyword>
<evidence type="ECO:0000256" key="1">
    <source>
        <dbReference type="SAM" id="Phobius"/>
    </source>
</evidence>
<keyword evidence="1" id="KW-1133">Transmembrane helix</keyword>
<reference evidence="3 5" key="3">
    <citation type="submission" date="2023-03" db="EMBL/GenBank/DDBJ databases">
        <title>Agriculturally important microbes genome sequencing.</title>
        <authorList>
            <person name="Dunlap C."/>
        </authorList>
    </citation>
    <scope>NUCLEOTIDE SEQUENCE [LARGE SCALE GENOMIC DNA]</scope>
    <source>
        <strain evidence="3 5">CBP-3203</strain>
    </source>
</reference>
<accession>A0A0J6ESA6</accession>
<accession>A0A0J6E9Z8</accession>